<organism evidence="11 12">
    <name type="scientific">Intrasporangium oryzae NRRL B-24470</name>
    <dbReference type="NCBI Taxonomy" id="1386089"/>
    <lineage>
        <taxon>Bacteria</taxon>
        <taxon>Bacillati</taxon>
        <taxon>Actinomycetota</taxon>
        <taxon>Actinomycetes</taxon>
        <taxon>Micrococcales</taxon>
        <taxon>Intrasporangiaceae</taxon>
        <taxon>Intrasporangium</taxon>
    </lineage>
</organism>
<comment type="subcellular location">
    <subcellularLocation>
        <location evidence="1 10">Cell membrane</location>
        <topology evidence="1 10">Multi-pass membrane protein</topology>
    </subcellularLocation>
</comment>
<dbReference type="PANTHER" id="PTHR28259:SF1">
    <property type="entry name" value="FLUORIDE EXPORT PROTEIN 1-RELATED"/>
    <property type="match status" value="1"/>
</dbReference>
<dbReference type="Proteomes" id="UP000019489">
    <property type="component" value="Unassembled WGS sequence"/>
</dbReference>
<comment type="function">
    <text evidence="9 10">Fluoride-specific ion channel. Important for reducing fluoride concentration in the cell, thus reducing its toxicity.</text>
</comment>
<keyword evidence="10" id="KW-0479">Metal-binding</keyword>
<dbReference type="EMBL" id="AWSA01000080">
    <property type="protein sequence ID" value="EWS99678.1"/>
    <property type="molecule type" value="Genomic_DNA"/>
</dbReference>
<evidence type="ECO:0000256" key="5">
    <source>
        <dbReference type="ARBA" id="ARBA00023136"/>
    </source>
</evidence>
<feature type="transmembrane region" description="Helical" evidence="10">
    <location>
        <begin position="6"/>
        <end position="30"/>
    </location>
</feature>
<evidence type="ECO:0000256" key="6">
    <source>
        <dbReference type="ARBA" id="ARBA00023303"/>
    </source>
</evidence>
<feature type="transmembrane region" description="Helical" evidence="10">
    <location>
        <begin position="63"/>
        <end position="84"/>
    </location>
</feature>
<dbReference type="InterPro" id="IPR003691">
    <property type="entry name" value="FluC"/>
</dbReference>
<feature type="transmembrane region" description="Helical" evidence="10">
    <location>
        <begin position="96"/>
        <end position="117"/>
    </location>
</feature>
<dbReference type="GO" id="GO:0140114">
    <property type="term" value="P:cellular detoxification of fluoride"/>
    <property type="evidence" value="ECO:0007669"/>
    <property type="project" value="UniProtKB-UniRule"/>
</dbReference>
<dbReference type="GO" id="GO:0005886">
    <property type="term" value="C:plasma membrane"/>
    <property type="evidence" value="ECO:0007669"/>
    <property type="project" value="UniProtKB-SubCell"/>
</dbReference>
<evidence type="ECO:0000313" key="11">
    <source>
        <dbReference type="EMBL" id="EWS99678.1"/>
    </source>
</evidence>
<comment type="caution">
    <text evidence="11">The sequence shown here is derived from an EMBL/GenBank/DDBJ whole genome shotgun (WGS) entry which is preliminary data.</text>
</comment>
<evidence type="ECO:0000256" key="4">
    <source>
        <dbReference type="ARBA" id="ARBA00022989"/>
    </source>
</evidence>
<keyword evidence="12" id="KW-1185">Reference proteome</keyword>
<evidence type="ECO:0000256" key="7">
    <source>
        <dbReference type="ARBA" id="ARBA00035120"/>
    </source>
</evidence>
<sequence length="121" mass="12331">MSAVPWWGWVLAVLAGSVGALVQTGLVRALARHEFPLGVLVANTTASAIGGSVVAGTGRIDPVWVLVIVGGLCGGLSTVSTLACDTAELWLEGRRWVAVRNVGLNVALGIGAAWGAWTVVS</sequence>
<keyword evidence="3 10" id="KW-0812">Transmembrane</keyword>
<keyword evidence="6 10" id="KW-0407">Ion channel</keyword>
<dbReference type="eggNOG" id="COG0239">
    <property type="taxonomic scope" value="Bacteria"/>
</dbReference>
<comment type="similarity">
    <text evidence="7 10">Belongs to the fluoride channel Fluc/FEX (TC 1.A.43) family.</text>
</comment>
<evidence type="ECO:0000256" key="1">
    <source>
        <dbReference type="ARBA" id="ARBA00004651"/>
    </source>
</evidence>
<evidence type="ECO:0000256" key="10">
    <source>
        <dbReference type="HAMAP-Rule" id="MF_00454"/>
    </source>
</evidence>
<evidence type="ECO:0000256" key="8">
    <source>
        <dbReference type="ARBA" id="ARBA00035585"/>
    </source>
</evidence>
<keyword evidence="2 10" id="KW-1003">Cell membrane</keyword>
<comment type="activity regulation">
    <text evidence="10">Na(+) is not transported, but it plays an essential structural role and its presence is essential for fluoride channel function.</text>
</comment>
<dbReference type="STRING" id="1386089.N865_21555"/>
<comment type="catalytic activity">
    <reaction evidence="8">
        <text>fluoride(in) = fluoride(out)</text>
        <dbReference type="Rhea" id="RHEA:76159"/>
        <dbReference type="ChEBI" id="CHEBI:17051"/>
    </reaction>
    <physiologicalReaction direction="left-to-right" evidence="8">
        <dbReference type="Rhea" id="RHEA:76160"/>
    </physiologicalReaction>
</comment>
<dbReference type="RefSeq" id="WP_034810133.1">
    <property type="nucleotide sequence ID" value="NZ_AWSA01000080.1"/>
</dbReference>
<feature type="binding site" evidence="10">
    <location>
        <position position="74"/>
    </location>
    <ligand>
        <name>Na(+)</name>
        <dbReference type="ChEBI" id="CHEBI:29101"/>
        <note>structural</note>
    </ligand>
</feature>
<dbReference type="AlphaFoldDB" id="W9G731"/>
<feature type="binding site" evidence="10">
    <location>
        <position position="77"/>
    </location>
    <ligand>
        <name>Na(+)</name>
        <dbReference type="ChEBI" id="CHEBI:29101"/>
        <note>structural</note>
    </ligand>
</feature>
<accession>W9G731</accession>
<evidence type="ECO:0000256" key="2">
    <source>
        <dbReference type="ARBA" id="ARBA00022475"/>
    </source>
</evidence>
<name>W9G731_9MICO</name>
<evidence type="ECO:0000256" key="9">
    <source>
        <dbReference type="ARBA" id="ARBA00049940"/>
    </source>
</evidence>
<dbReference type="PANTHER" id="PTHR28259">
    <property type="entry name" value="FLUORIDE EXPORT PROTEIN 1-RELATED"/>
    <property type="match status" value="1"/>
</dbReference>
<keyword evidence="4 10" id="KW-1133">Transmembrane helix</keyword>
<dbReference type="HAMAP" id="MF_00454">
    <property type="entry name" value="FluC"/>
    <property type="match status" value="1"/>
</dbReference>
<keyword evidence="10" id="KW-0813">Transport</keyword>
<reference evidence="11 12" key="1">
    <citation type="submission" date="2013-08" db="EMBL/GenBank/DDBJ databases">
        <title>Intrasporangium oryzae NRRL B-24470.</title>
        <authorList>
            <person name="Liu H."/>
            <person name="Wang G."/>
        </authorList>
    </citation>
    <scope>NUCLEOTIDE SEQUENCE [LARGE SCALE GENOMIC DNA]</scope>
    <source>
        <strain evidence="11 12">NRRL B-24470</strain>
    </source>
</reference>
<dbReference type="Pfam" id="PF02537">
    <property type="entry name" value="CRCB"/>
    <property type="match status" value="1"/>
</dbReference>
<keyword evidence="10" id="KW-0915">Sodium</keyword>
<evidence type="ECO:0000313" key="12">
    <source>
        <dbReference type="Proteomes" id="UP000019489"/>
    </source>
</evidence>
<gene>
    <name evidence="10" type="primary">fluC</name>
    <name evidence="10" type="synonym">crcB</name>
    <name evidence="11" type="ORF">N865_21555</name>
</gene>
<keyword evidence="10" id="KW-0406">Ion transport</keyword>
<feature type="transmembrane region" description="Helical" evidence="10">
    <location>
        <begin position="37"/>
        <end position="57"/>
    </location>
</feature>
<dbReference type="GO" id="GO:0046872">
    <property type="term" value="F:metal ion binding"/>
    <property type="evidence" value="ECO:0007669"/>
    <property type="project" value="UniProtKB-KW"/>
</dbReference>
<dbReference type="GO" id="GO:0062054">
    <property type="term" value="F:fluoride channel activity"/>
    <property type="evidence" value="ECO:0007669"/>
    <property type="project" value="UniProtKB-UniRule"/>
</dbReference>
<evidence type="ECO:0000256" key="3">
    <source>
        <dbReference type="ARBA" id="ARBA00022692"/>
    </source>
</evidence>
<proteinExistence type="inferred from homology"/>
<keyword evidence="5 10" id="KW-0472">Membrane</keyword>
<protein>
    <recommendedName>
        <fullName evidence="10">Fluoride-specific ion channel FluC</fullName>
    </recommendedName>
</protein>